<protein>
    <submittedName>
        <fullName evidence="1">Uncharacterized protein</fullName>
    </submittedName>
</protein>
<dbReference type="PATRIC" id="fig|1423.134.peg.1627"/>
<proteinExistence type="predicted"/>
<sequence length="168" mass="20251">MVYFIGKELANVNHSFFQPEKQYGEDLPIFDQEWEAIAFYYDYRQSQIEELNELCQFFNISLTYTRESLEELENLYFQSIQELLLADWNLPIEEFEKMISVYLIDCVIARHEDAEWVVKPYPYKDGAYTLGFRRHRKSWHTMNACDGLYLRQKEDRPLLSLFDSLVRS</sequence>
<dbReference type="AlphaFoldDB" id="A0A0C3KKJ9"/>
<dbReference type="Proteomes" id="UP000032247">
    <property type="component" value="Unassembled WGS sequence"/>
</dbReference>
<evidence type="ECO:0000313" key="2">
    <source>
        <dbReference type="Proteomes" id="UP000032247"/>
    </source>
</evidence>
<reference evidence="1 2" key="1">
    <citation type="submission" date="2014-12" db="EMBL/GenBank/DDBJ databases">
        <title>Comparative genome analysis of Bacillus coagulans HM-08, Clostridium butyricum HM-68, Bacillus subtilis HM-66 and Bacillus licheniformis BL-09.</title>
        <authorList>
            <person name="Zhang H."/>
        </authorList>
    </citation>
    <scope>NUCLEOTIDE SEQUENCE [LARGE SCALE GENOMIC DNA]</scope>
    <source>
        <strain evidence="1 2">HM-66</strain>
    </source>
</reference>
<dbReference type="EMBL" id="JXBC01000013">
    <property type="protein sequence ID" value="KIU06007.1"/>
    <property type="molecule type" value="Genomic_DNA"/>
</dbReference>
<comment type="caution">
    <text evidence="1">The sequence shown here is derived from an EMBL/GenBank/DDBJ whole genome shotgun (WGS) entry which is preliminary data.</text>
</comment>
<evidence type="ECO:0000313" key="1">
    <source>
        <dbReference type="EMBL" id="KIU06007.1"/>
    </source>
</evidence>
<accession>A0A0C3KKJ9</accession>
<dbReference type="STRING" id="483913.AN935_18615"/>
<name>A0A0C3KKJ9_BACIU</name>
<gene>
    <name evidence="1" type="ORF">SC09_contig4orf00981</name>
</gene>
<organism evidence="1 2">
    <name type="scientific">Bacillus subtilis</name>
    <dbReference type="NCBI Taxonomy" id="1423"/>
    <lineage>
        <taxon>Bacteria</taxon>
        <taxon>Bacillati</taxon>
        <taxon>Bacillota</taxon>
        <taxon>Bacilli</taxon>
        <taxon>Bacillales</taxon>
        <taxon>Bacillaceae</taxon>
        <taxon>Bacillus</taxon>
    </lineage>
</organism>